<evidence type="ECO:0000313" key="2">
    <source>
        <dbReference type="EMBL" id="TPX50032.1"/>
    </source>
</evidence>
<dbReference type="EMBL" id="QEAN01000073">
    <property type="protein sequence ID" value="TPX50032.1"/>
    <property type="molecule type" value="Genomic_DNA"/>
</dbReference>
<dbReference type="VEuPathDB" id="FungiDB:SeMB42_g02387"/>
<sequence>GHPLLSHTSYLEVTHSNSDISPSRTTPTRWTFKSAPKARQPYALQSIQSRPCGVLEPICRVPIMAVEPRGTTNLHKHYEERTHEENQERALVAASHRGDRTIPARMESARKASELHYKRTGHKLYITEDLVAQERAYPEIDDDDNIIPVGTAEEELAGEEQAENYDDDDDTGGDEEPIDVDYVPEVTDTSITAHTTKSAP</sequence>
<keyword evidence="3" id="KW-1185">Reference proteome</keyword>
<name>A0A507DEC1_9FUNG</name>
<accession>A0A507DEC1</accession>
<protein>
    <submittedName>
        <fullName evidence="2">Uncharacterized protein</fullName>
    </submittedName>
</protein>
<gene>
    <name evidence="2" type="ORF">SeMB42_g02387</name>
</gene>
<dbReference type="STRING" id="286115.A0A507DEC1"/>
<feature type="region of interest" description="Disordered" evidence="1">
    <location>
        <begin position="142"/>
        <end position="200"/>
    </location>
</feature>
<dbReference type="AlphaFoldDB" id="A0A507DEC1"/>
<feature type="compositionally biased region" description="Polar residues" evidence="1">
    <location>
        <begin position="187"/>
        <end position="200"/>
    </location>
</feature>
<reference evidence="2 3" key="1">
    <citation type="journal article" date="2019" name="Sci. Rep.">
        <title>Comparative genomics of chytrid fungi reveal insights into the obligate biotrophic and pathogenic lifestyle of Synchytrium endobioticum.</title>
        <authorList>
            <person name="van de Vossenberg B.T.L.H."/>
            <person name="Warris S."/>
            <person name="Nguyen H.D.T."/>
            <person name="van Gent-Pelzer M.P.E."/>
            <person name="Joly D.L."/>
            <person name="van de Geest H.C."/>
            <person name="Bonants P.J.M."/>
            <person name="Smith D.S."/>
            <person name="Levesque C.A."/>
            <person name="van der Lee T.A.J."/>
        </authorList>
    </citation>
    <scope>NUCLEOTIDE SEQUENCE [LARGE SCALE GENOMIC DNA]</scope>
    <source>
        <strain evidence="2 3">MB42</strain>
    </source>
</reference>
<organism evidence="2 3">
    <name type="scientific">Synchytrium endobioticum</name>
    <dbReference type="NCBI Taxonomy" id="286115"/>
    <lineage>
        <taxon>Eukaryota</taxon>
        <taxon>Fungi</taxon>
        <taxon>Fungi incertae sedis</taxon>
        <taxon>Chytridiomycota</taxon>
        <taxon>Chytridiomycota incertae sedis</taxon>
        <taxon>Chytridiomycetes</taxon>
        <taxon>Synchytriales</taxon>
        <taxon>Synchytriaceae</taxon>
        <taxon>Synchytrium</taxon>
    </lineage>
</organism>
<evidence type="ECO:0000313" key="3">
    <source>
        <dbReference type="Proteomes" id="UP000317494"/>
    </source>
</evidence>
<proteinExistence type="predicted"/>
<feature type="non-terminal residue" evidence="2">
    <location>
        <position position="1"/>
    </location>
</feature>
<feature type="compositionally biased region" description="Acidic residues" evidence="1">
    <location>
        <begin position="152"/>
        <end position="179"/>
    </location>
</feature>
<dbReference type="Proteomes" id="UP000317494">
    <property type="component" value="Unassembled WGS sequence"/>
</dbReference>
<comment type="caution">
    <text evidence="2">The sequence shown here is derived from an EMBL/GenBank/DDBJ whole genome shotgun (WGS) entry which is preliminary data.</text>
</comment>
<evidence type="ECO:0000256" key="1">
    <source>
        <dbReference type="SAM" id="MobiDB-lite"/>
    </source>
</evidence>